<evidence type="ECO:0000313" key="2">
    <source>
        <dbReference type="EMBL" id="KRT35297.1"/>
    </source>
</evidence>
<evidence type="ECO:0000313" key="3">
    <source>
        <dbReference type="Proteomes" id="UP000005273"/>
    </source>
</evidence>
<comment type="caution">
    <text evidence="2">The sequence shown here is derived from an EMBL/GenBank/DDBJ whole genome shotgun (WGS) entry which is preliminary data.</text>
</comment>
<keyword evidence="3" id="KW-1185">Reference proteome</keyword>
<accession>A0A0T5XAB9</accession>
<proteinExistence type="predicted"/>
<protein>
    <submittedName>
        <fullName evidence="2">Uncharacterized protein</fullName>
    </submittedName>
</protein>
<name>A0A0T5XAB9_9BACT</name>
<reference evidence="3" key="1">
    <citation type="submission" date="2012-09" db="EMBL/GenBank/DDBJ databases">
        <authorList>
            <person name="Weinstock G."/>
            <person name="Sodergren E."/>
            <person name="Clifton S."/>
            <person name="Fulton L."/>
            <person name="Fulton B."/>
            <person name="Courtney L."/>
            <person name="Fronick C."/>
            <person name="Harrison M."/>
            <person name="Strong C."/>
            <person name="Farmer C."/>
            <person name="Delehaunty K."/>
            <person name="Markovic C."/>
            <person name="Hall O."/>
            <person name="Minx P."/>
            <person name="Tomlinson C."/>
            <person name="Mitreva M."/>
            <person name="Nelson J."/>
            <person name="Hou S."/>
            <person name="Wollam A."/>
            <person name="Pepin K.H."/>
            <person name="Johnson M."/>
            <person name="Bhonagiri V."/>
            <person name="Nash W.E."/>
            <person name="Suruliraj S."/>
            <person name="Warren W."/>
            <person name="Chinwalla A."/>
            <person name="Mardis E.R."/>
            <person name="Wilson R.K."/>
        </authorList>
    </citation>
    <scope>NUCLEOTIDE SEQUENCE [LARGE SCALE GENOMIC DNA]</scope>
    <source>
        <strain evidence="3">OS1</strain>
    </source>
</reference>
<dbReference type="EMBL" id="ACJX03000001">
    <property type="protein sequence ID" value="KRT35297.1"/>
    <property type="molecule type" value="Genomic_DNA"/>
</dbReference>
<evidence type="ECO:0000256" key="1">
    <source>
        <dbReference type="SAM" id="Phobius"/>
    </source>
</evidence>
<organism evidence="2 3">
    <name type="scientific">Acetomicrobium hydrogeniformans ATCC BAA-1850</name>
    <dbReference type="NCBI Taxonomy" id="592015"/>
    <lineage>
        <taxon>Bacteria</taxon>
        <taxon>Thermotogati</taxon>
        <taxon>Synergistota</taxon>
        <taxon>Synergistia</taxon>
        <taxon>Synergistales</taxon>
        <taxon>Acetomicrobiaceae</taxon>
        <taxon>Acetomicrobium</taxon>
    </lineage>
</organism>
<keyword evidence="1" id="KW-0812">Transmembrane</keyword>
<keyword evidence="1" id="KW-1133">Transmembrane helix</keyword>
<dbReference type="Proteomes" id="UP000005273">
    <property type="component" value="Unassembled WGS sequence"/>
</dbReference>
<gene>
    <name evidence="2" type="ORF">HMPREF1705_04569</name>
</gene>
<dbReference type="STRING" id="592015.HMPREF1705_04569"/>
<sequence length="86" mass="9659">MFMVYSDISTLGFSKFIKALLFLRSFLALPLGYIVSYCPFLIGFFNPMRSMGMKKHVFLRSTAGKAPFFKGGMKGGVIFIRCIANI</sequence>
<keyword evidence="1" id="KW-0472">Membrane</keyword>
<dbReference type="AlphaFoldDB" id="A0A0T5XAB9"/>
<feature type="transmembrane region" description="Helical" evidence="1">
    <location>
        <begin position="20"/>
        <end position="45"/>
    </location>
</feature>